<dbReference type="ExpressionAtlas" id="A0A1W2PPH2">
    <property type="expression patterns" value="baseline and differential"/>
</dbReference>
<dbReference type="GeneTree" id="ENSGT00940000161000"/>
<organism evidence="2 3">
    <name type="scientific">Homo sapiens</name>
    <name type="common">Human</name>
    <dbReference type="NCBI Taxonomy" id="9606"/>
    <lineage>
        <taxon>Eukaryota</taxon>
        <taxon>Metazoa</taxon>
        <taxon>Chordata</taxon>
        <taxon>Craniata</taxon>
        <taxon>Vertebrata</taxon>
        <taxon>Euteleostomi</taxon>
        <taxon>Mammalia</taxon>
        <taxon>Eutheria</taxon>
        <taxon>Euarchontoglires</taxon>
        <taxon>Primates</taxon>
        <taxon>Haplorrhini</taxon>
        <taxon>Catarrhini</taxon>
        <taxon>Hominidae</taxon>
        <taxon>Homo</taxon>
    </lineage>
</organism>
<reference evidence="2" key="4">
    <citation type="submission" date="2025-08" db="UniProtKB">
        <authorList>
            <consortium name="Ensembl"/>
        </authorList>
    </citation>
    <scope>IDENTIFICATION</scope>
</reference>
<feature type="region of interest" description="Disordered" evidence="1">
    <location>
        <begin position="1"/>
        <end position="38"/>
    </location>
</feature>
<dbReference type="Antibodypedia" id="25762">
    <property type="antibodies" value="413 antibodies from 32 providers"/>
</dbReference>
<dbReference type="HGNC" id="HGNC:23734">
    <property type="gene designation" value="PTF1A"/>
</dbReference>
<reference evidence="2" key="2">
    <citation type="journal article" date="2004" name="Nature">
        <title>The DNA sequence and comparative analysis of human chromosome 10.</title>
        <authorList>
            <person name="Deloukas P."/>
            <person name="Earthrowl M.E."/>
            <person name="Grafham D.V."/>
            <person name="Rubenfield M."/>
            <person name="French L."/>
            <person name="Steward C.A."/>
            <person name="Sims S.K."/>
            <person name="Jones M.C."/>
            <person name="Searle S."/>
            <person name="Scott C."/>
            <person name="Howe K."/>
            <person name="Hunt S.E."/>
            <person name="Andrews T.D."/>
            <person name="Gilbert J.G."/>
            <person name="Swarbreck D."/>
            <person name="Ashurst J.L."/>
            <person name="Taylor A."/>
            <person name="Battles J."/>
            <person name="Bird C.P."/>
            <person name="Ainscough R."/>
            <person name="Almeida J.P."/>
            <person name="Ashwell R.I."/>
            <person name="Ambrose K.D."/>
            <person name="Babbage A.K."/>
            <person name="Bagguley C.L."/>
            <person name="Bailey J."/>
            <person name="Banerjee R."/>
            <person name="Bates K."/>
            <person name="Beasley H."/>
            <person name="Bray-Allen S."/>
            <person name="Brown A.J."/>
            <person name="Brown J.Y."/>
            <person name="Burford D.C."/>
            <person name="Burrill W."/>
            <person name="Burton J."/>
            <person name="Cahill P."/>
            <person name="Camire D."/>
            <person name="Carter N.P."/>
            <person name="Chapman J.C."/>
            <person name="Clark S.Y."/>
            <person name="Clarke G."/>
            <person name="Clee C.M."/>
            <person name="Clegg S."/>
            <person name="Corby N."/>
            <person name="Coulson A."/>
            <person name="Dhami P."/>
            <person name="Dutta I."/>
            <person name="Dunn M."/>
            <person name="Faulkner L."/>
            <person name="Frankish A."/>
            <person name="Frankland J.A."/>
            <person name="Garner P."/>
            <person name="Garnett J."/>
            <person name="Gribble S."/>
            <person name="Griffiths C."/>
            <person name="Grocock R."/>
            <person name="Gustafson E."/>
            <person name="Hammond S."/>
            <person name="Harley J.L."/>
            <person name="Hart E."/>
            <person name="Heath P.D."/>
            <person name="Ho T.P."/>
            <person name="Hopkins B."/>
            <person name="Horne J."/>
            <person name="Howden P.J."/>
            <person name="Huckle E."/>
            <person name="Hynds C."/>
            <person name="Johnson C."/>
            <person name="Johnson D."/>
            <person name="Kana A."/>
            <person name="Kay M."/>
            <person name="Kimberley A.M."/>
            <person name="Kershaw J.K."/>
            <person name="Kokkinaki M."/>
            <person name="Laird G.K."/>
            <person name="Lawlor S."/>
            <person name="Lee H.M."/>
            <person name="Leongamornlert D.A."/>
            <person name="Laird G."/>
            <person name="Lloyd C."/>
            <person name="Lloyd D.M."/>
            <person name="Loveland J."/>
            <person name="Lovell J."/>
            <person name="McLaren S."/>
            <person name="McLay K.E."/>
            <person name="McMurray A."/>
            <person name="Mashreghi-Mohammadi M."/>
            <person name="Matthews L."/>
            <person name="Milne S."/>
            <person name="Nickerson T."/>
            <person name="Nguyen M."/>
            <person name="Overton-Larty E."/>
            <person name="Palmer S.A."/>
            <person name="Pearce A.V."/>
            <person name="Peck A.I."/>
            <person name="Pelan S."/>
            <person name="Phillimore B."/>
            <person name="Porter K."/>
            <person name="Rice C.M."/>
            <person name="Rogosin A."/>
            <person name="Ross M.T."/>
            <person name="Sarafidou T."/>
            <person name="Sehra H.K."/>
            <person name="Shownkeen R."/>
            <person name="Skuce C.D."/>
            <person name="Smith M."/>
            <person name="Standring L."/>
            <person name="Sycamore N."/>
            <person name="Tester J."/>
            <person name="Thorpe A."/>
            <person name="Torcasso W."/>
            <person name="Tracey A."/>
            <person name="Tromans A."/>
            <person name="Tsolas J."/>
            <person name="Wall M."/>
            <person name="Walsh J."/>
            <person name="Wang H."/>
            <person name="Weinstock K."/>
            <person name="West A.P."/>
            <person name="Willey D.L."/>
            <person name="Whitehead S.L."/>
            <person name="Wilming L."/>
            <person name="Wray P.W."/>
            <person name="Young L."/>
            <person name="Chen Y."/>
            <person name="Lovering R.C."/>
            <person name="Moschonas N.K."/>
            <person name="Siebert R."/>
            <person name="Fechtel K."/>
            <person name="Bentley D."/>
            <person name="Durbin R."/>
            <person name="Hubbard T."/>
            <person name="Doucette-Stamm L."/>
            <person name="Beck S."/>
            <person name="Smith D.R."/>
            <person name="Rogers J."/>
        </authorList>
    </citation>
    <scope>NUCLEOTIDE SEQUENCE [LARGE SCALE GENOMIC DNA]</scope>
</reference>
<sequence>PAQGEGVGHSKAPEGLGELTAKQTVGPTDCRVPLPQRP</sequence>
<dbReference type="EMBL" id="AL139281">
    <property type="status" value="NOT_ANNOTATED_CDS"/>
    <property type="molecule type" value="Genomic_DNA"/>
</dbReference>
<dbReference type="Bgee" id="ENSG00000168267">
    <property type="expression patterns" value="Expressed in body of pancreas and 71 other cell types or tissues"/>
</dbReference>
<reference evidence="2 3" key="3">
    <citation type="journal article" date="2004" name="Nature">
        <title>Finishing the euchromatic sequence of the human genome.</title>
        <authorList>
            <consortium name="International Human Genome Sequencing Consortium"/>
        </authorList>
    </citation>
    <scope>NUCLEOTIDE SEQUENCE [LARGE SCALE GENOMIC DNA]</scope>
</reference>
<evidence type="ECO:0000313" key="3">
    <source>
        <dbReference type="Proteomes" id="UP000005640"/>
    </source>
</evidence>
<keyword evidence="3" id="KW-1185">Reference proteome</keyword>
<gene>
    <name evidence="2" type="primary">PTF1A</name>
</gene>
<dbReference type="OpenTargets" id="ENSG00000168267"/>
<dbReference type="AlphaFoldDB" id="A0A1W2PPH2"/>
<protein>
    <submittedName>
        <fullName evidence="2">Pancreas associated transcription factor 1a</fullName>
    </submittedName>
</protein>
<evidence type="ECO:0000256" key="1">
    <source>
        <dbReference type="SAM" id="MobiDB-lite"/>
    </source>
</evidence>
<dbReference type="Proteomes" id="UP000005640">
    <property type="component" value="Chromosome 10"/>
</dbReference>
<reference evidence="2 3" key="1">
    <citation type="journal article" date="2001" name="Nature">
        <title>Initial sequencing and analysis of the human genome.</title>
        <authorList>
            <consortium name="International Human Genome Sequencing Consortium"/>
            <person name="Lander E.S."/>
            <person name="Linton L.M."/>
            <person name="Birren B."/>
            <person name="Nusbaum C."/>
            <person name="Zody M.C."/>
            <person name="Baldwin J."/>
            <person name="Devon K."/>
            <person name="Dewar K."/>
            <person name="Doyle M."/>
            <person name="FitzHugh W."/>
            <person name="Funke R."/>
            <person name="Gage D."/>
            <person name="Harris K."/>
            <person name="Heaford A."/>
            <person name="Howland J."/>
            <person name="Kann L."/>
            <person name="Lehoczky J."/>
            <person name="LeVine R."/>
            <person name="McEwan P."/>
            <person name="McKernan K."/>
            <person name="Meldrim J."/>
            <person name="Mesirov J.P."/>
            <person name="Miranda C."/>
            <person name="Morris W."/>
            <person name="Naylor J."/>
            <person name="Raymond C."/>
            <person name="Rosetti M."/>
            <person name="Santos R."/>
            <person name="Sheridan A."/>
            <person name="Sougnez C."/>
            <person name="Stange-Thomann N."/>
            <person name="Stojanovic N."/>
            <person name="Subramanian A."/>
            <person name="Wyman D."/>
            <person name="Rogers J."/>
            <person name="Sulston J."/>
            <person name="Ainscough R."/>
            <person name="Beck S."/>
            <person name="Bentley D."/>
            <person name="Burton J."/>
            <person name="Clee C."/>
            <person name="Carter N."/>
            <person name="Coulson A."/>
            <person name="Deadman R."/>
            <person name="Deloukas P."/>
            <person name="Dunham A."/>
            <person name="Dunham I."/>
            <person name="Durbin R."/>
            <person name="French L."/>
            <person name="Grafham D."/>
            <person name="Gregory S."/>
            <person name="Hubbard T."/>
            <person name="Humphray S."/>
            <person name="Hunt A."/>
            <person name="Jones M."/>
            <person name="Lloyd C."/>
            <person name="McMurray A."/>
            <person name="Matthews L."/>
            <person name="Mercer S."/>
            <person name="Milne S."/>
            <person name="Mullikin J.C."/>
            <person name="Mungall A."/>
            <person name="Plumb R."/>
            <person name="Ross M."/>
            <person name="Shownkeen R."/>
            <person name="Sims S."/>
            <person name="Waterston R.H."/>
            <person name="Wilson R.K."/>
            <person name="Hillier L.W."/>
            <person name="McPherson J.D."/>
            <person name="Marra M.A."/>
            <person name="Mardis E.R."/>
            <person name="Fulton L.A."/>
            <person name="Chinwalla A.T."/>
            <person name="Pepin K.H."/>
            <person name="Gish W.R."/>
            <person name="Chissoe S.L."/>
            <person name="Wendl M.C."/>
            <person name="Delehaunty K.D."/>
            <person name="Miner T.L."/>
            <person name="Delehaunty A."/>
            <person name="Kramer J.B."/>
            <person name="Cook L.L."/>
            <person name="Fulton R.S."/>
            <person name="Johnson D.L."/>
            <person name="Minx P.J."/>
            <person name="Clifton S.W."/>
            <person name="Hawkins T."/>
            <person name="Branscomb E."/>
            <person name="Predki P."/>
            <person name="Richardson P."/>
            <person name="Wenning S."/>
            <person name="Slezak T."/>
            <person name="Doggett N."/>
            <person name="Cheng J.F."/>
            <person name="Olsen A."/>
            <person name="Lucas S."/>
            <person name="Elkin C."/>
            <person name="Uberbacher E."/>
            <person name="Frazier M."/>
            <person name="Gibbs R.A."/>
            <person name="Muzny D.M."/>
            <person name="Scherer S.E."/>
            <person name="Bouck J.B."/>
            <person name="Sodergren E.J."/>
            <person name="Worley K.C."/>
            <person name="Rives C.M."/>
            <person name="Gorrell J.H."/>
            <person name="Metzker M.L."/>
            <person name="Naylor S.L."/>
            <person name="Kucherlapati R.S."/>
            <person name="Nelson D.L."/>
            <person name="Weinstock G.M."/>
            <person name="Sakaki Y."/>
            <person name="Fujiyama A."/>
            <person name="Hattori M."/>
            <person name="Yada T."/>
            <person name="Toyoda A."/>
            <person name="Itoh T."/>
            <person name="Kawagoe C."/>
            <person name="Watanabe H."/>
            <person name="Totoki Y."/>
            <person name="Taylor T."/>
            <person name="Weissenbach J."/>
            <person name="Heilig R."/>
            <person name="Saurin W."/>
            <person name="Artiguenave F."/>
            <person name="Brottier P."/>
            <person name="Bruls T."/>
            <person name="Pelletier E."/>
            <person name="Robert C."/>
            <person name="Wincker P."/>
            <person name="Smith D.R."/>
            <person name="Doucette-Stamm L."/>
            <person name="Rubenfield M."/>
            <person name="Weinstock K."/>
            <person name="Lee H.M."/>
            <person name="Dubois J."/>
            <person name="Rosenthal A."/>
            <person name="Platzer M."/>
            <person name="Nyakatura G."/>
            <person name="Taudien S."/>
            <person name="Rump A."/>
            <person name="Yang H."/>
            <person name="Yu J."/>
            <person name="Wang J."/>
            <person name="Huang G."/>
            <person name="Gu J."/>
            <person name="Hood L."/>
            <person name="Rowen L."/>
            <person name="Madan A."/>
            <person name="Qin S."/>
            <person name="Davis R.W."/>
            <person name="Federspiel N.A."/>
            <person name="Abola A.P."/>
            <person name="Proctor M.J."/>
            <person name="Myers R.M."/>
            <person name="Schmutz J."/>
            <person name="Dickson M."/>
            <person name="Grimwood J."/>
            <person name="Cox D.R."/>
            <person name="Olson M.V."/>
            <person name="Kaul R."/>
            <person name="Raymond C."/>
            <person name="Shimizu N."/>
            <person name="Kawasaki K."/>
            <person name="Minoshima S."/>
            <person name="Evans G.A."/>
            <person name="Athanasiou M."/>
            <person name="Schultz R."/>
            <person name="Roe B.A."/>
            <person name="Chen F."/>
            <person name="Pan H."/>
            <person name="Ramser J."/>
            <person name="Lehrach H."/>
            <person name="Reinhardt R."/>
            <person name="McCombie W.R."/>
            <person name="de la Bastide M."/>
            <person name="Dedhia N."/>
            <person name="Blocker H."/>
            <person name="Hornischer K."/>
            <person name="Nordsiek G."/>
            <person name="Agarwala R."/>
            <person name="Aravind L."/>
            <person name="Bailey J.A."/>
            <person name="Bateman A."/>
            <person name="Batzoglou S."/>
            <person name="Birney E."/>
            <person name="Bork P."/>
            <person name="Brown D.G."/>
            <person name="Burge C.B."/>
            <person name="Cerutti L."/>
            <person name="Chen H.C."/>
            <person name="Church D."/>
            <person name="Clamp M."/>
            <person name="Copley R.R."/>
            <person name="Doerks T."/>
            <person name="Eddy S.R."/>
            <person name="Eichler E.E."/>
            <person name="Furey T.S."/>
            <person name="Galagan J."/>
            <person name="Gilbert J.G."/>
            <person name="Harmon C."/>
            <person name="Hayashizaki Y."/>
            <person name="Haussler D."/>
            <person name="Hermjakob H."/>
            <person name="Hokamp K."/>
            <person name="Jang W."/>
            <person name="Johnson L.S."/>
            <person name="Jones T.A."/>
            <person name="Kasif S."/>
            <person name="Kaspryzk A."/>
            <person name="Kennedy S."/>
            <person name="Kent W.J."/>
            <person name="Kitts P."/>
            <person name="Koonin E.V."/>
            <person name="Korf I."/>
            <person name="Kulp D."/>
            <person name="Lancet D."/>
            <person name="Lowe T.M."/>
            <person name="McLysaght A."/>
            <person name="Mikkelsen T."/>
            <person name="Moran J.V."/>
            <person name="Mulder N."/>
            <person name="Pollara V.J."/>
            <person name="Ponting C.P."/>
            <person name="Schuler G."/>
            <person name="Schultz J."/>
            <person name="Slater G."/>
            <person name="Smit A.F."/>
            <person name="Stupka E."/>
            <person name="Szustakowski J."/>
            <person name="Thierry-Mieg D."/>
            <person name="Thierry-Mieg J."/>
            <person name="Wagner L."/>
            <person name="Wallis J."/>
            <person name="Wheeler R."/>
            <person name="Williams A."/>
            <person name="Wolf Y.I."/>
            <person name="Wolfe K.H."/>
            <person name="Yang S.P."/>
            <person name="Yeh R.F."/>
            <person name="Collins F."/>
            <person name="Guyer M.S."/>
            <person name="Peterson J."/>
            <person name="Felsenfeld A."/>
            <person name="Wetterstrand K.A."/>
            <person name="Patrinos A."/>
            <person name="Morgan M.J."/>
            <person name="de Jong P."/>
            <person name="Catanese J.J."/>
            <person name="Osoegawa K."/>
            <person name="Shizuya H."/>
            <person name="Choi S."/>
            <person name="Chen Y.J."/>
        </authorList>
    </citation>
    <scope>NUCLEOTIDE SEQUENCE [LARGE SCALE GENOMIC DNA]</scope>
</reference>
<proteinExistence type="predicted"/>
<evidence type="ECO:0000313" key="2">
    <source>
        <dbReference type="Ensembl" id="ENSP00000491542.1"/>
    </source>
</evidence>
<dbReference type="OrthoDB" id="10048995at2759"/>
<reference evidence="2" key="5">
    <citation type="submission" date="2025-09" db="UniProtKB">
        <authorList>
            <consortium name="Ensembl"/>
        </authorList>
    </citation>
    <scope>IDENTIFICATION</scope>
</reference>
<name>A0A1W2PPH2_HUMAN</name>
<dbReference type="VEuPathDB" id="HostDB:ENSG00000168267"/>
<accession>A0A1W2PPH2</accession>
<dbReference type="Ensembl" id="ENST00000639873.1">
    <property type="protein sequence ID" value="ENSP00000491542.1"/>
    <property type="gene ID" value="ENSG00000168267.7"/>
</dbReference>
<feature type="non-terminal residue" evidence="2">
    <location>
        <position position="1"/>
    </location>
</feature>